<proteinExistence type="predicted"/>
<dbReference type="PATRIC" id="fig|1046596.6.peg.1162"/>
<dbReference type="Proteomes" id="UP000050898">
    <property type="component" value="Unassembled WGS sequence"/>
</dbReference>
<dbReference type="AlphaFoldDB" id="A0A0R2DZI6"/>
<reference evidence="1 2" key="1">
    <citation type="journal article" date="2015" name="Genome Announc.">
        <title>Expanding the biotechnology potential of lactobacilli through comparative genomics of 213 strains and associated genera.</title>
        <authorList>
            <person name="Sun Z."/>
            <person name="Harris H.M."/>
            <person name="McCann A."/>
            <person name="Guo C."/>
            <person name="Argimon S."/>
            <person name="Zhang W."/>
            <person name="Yang X."/>
            <person name="Jeffery I.B."/>
            <person name="Cooney J.C."/>
            <person name="Kagawa T.F."/>
            <person name="Liu W."/>
            <person name="Song Y."/>
            <person name="Salvetti E."/>
            <person name="Wrobel A."/>
            <person name="Rasinkangas P."/>
            <person name="Parkhill J."/>
            <person name="Rea M.C."/>
            <person name="O'Sullivan O."/>
            <person name="Ritari J."/>
            <person name="Douillard F.P."/>
            <person name="Paul Ross R."/>
            <person name="Yang R."/>
            <person name="Briner A.E."/>
            <person name="Felis G.E."/>
            <person name="de Vos W.M."/>
            <person name="Barrangou R."/>
            <person name="Klaenhammer T.R."/>
            <person name="Caufield P.W."/>
            <person name="Cui Y."/>
            <person name="Zhang H."/>
            <person name="O'Toole P.W."/>
        </authorList>
    </citation>
    <scope>NUCLEOTIDE SEQUENCE [LARGE SCALE GENOMIC DNA]</scope>
    <source>
        <strain evidence="1 2">DSM 20444</strain>
    </source>
</reference>
<sequence length="93" mass="11106">MRQLQSGNANFLVKTEREWELLMKFLEEQIVDRVISWGNKYRPTEINNWSDFEERTVVTLEQGKLTYGRIENLAYPTFRYNGDPSLKIFELIS</sequence>
<dbReference type="OrthoDB" id="1684418at2"/>
<accession>A0A0R2DZI6</accession>
<dbReference type="RefSeq" id="WP_010078287.1">
    <property type="nucleotide sequence ID" value="NZ_AYYH01000027.1"/>
</dbReference>
<keyword evidence="2" id="KW-1185">Reference proteome</keyword>
<name>A0A0R2DZI6_9LACO</name>
<comment type="caution">
    <text evidence="1">The sequence shown here is derived from an EMBL/GenBank/DDBJ whole genome shotgun (WGS) entry which is preliminary data.</text>
</comment>
<evidence type="ECO:0000313" key="1">
    <source>
        <dbReference type="EMBL" id="KRN09359.1"/>
    </source>
</evidence>
<protein>
    <submittedName>
        <fullName evidence="1">Uncharacterized protein</fullName>
    </submittedName>
</protein>
<dbReference type="EMBL" id="AYYH01000027">
    <property type="protein sequence ID" value="KRN09359.1"/>
    <property type="molecule type" value="Genomic_DNA"/>
</dbReference>
<gene>
    <name evidence="1" type="ORF">FD00_GL001082</name>
</gene>
<evidence type="ECO:0000313" key="2">
    <source>
        <dbReference type="Proteomes" id="UP000050898"/>
    </source>
</evidence>
<organism evidence="1 2">
    <name type="scientific">Liquorilactobacillus mali KCTC 3596 = DSM 20444</name>
    <dbReference type="NCBI Taxonomy" id="1046596"/>
    <lineage>
        <taxon>Bacteria</taxon>
        <taxon>Bacillati</taxon>
        <taxon>Bacillota</taxon>
        <taxon>Bacilli</taxon>
        <taxon>Lactobacillales</taxon>
        <taxon>Lactobacillaceae</taxon>
        <taxon>Liquorilactobacillus</taxon>
    </lineage>
</organism>